<evidence type="ECO:0000313" key="2">
    <source>
        <dbReference type="EMBL" id="RGR76274.1"/>
    </source>
</evidence>
<name>A0A412G5P2_9FIRM</name>
<dbReference type="GO" id="GO:0000166">
    <property type="term" value="F:nucleotide binding"/>
    <property type="evidence" value="ECO:0007669"/>
    <property type="project" value="InterPro"/>
</dbReference>
<dbReference type="Proteomes" id="UP000284178">
    <property type="component" value="Unassembled WGS sequence"/>
</dbReference>
<dbReference type="Pfam" id="PF01408">
    <property type="entry name" value="GFO_IDH_MocA"/>
    <property type="match status" value="1"/>
</dbReference>
<dbReference type="InterPro" id="IPR036291">
    <property type="entry name" value="NAD(P)-bd_dom_sf"/>
</dbReference>
<proteinExistence type="predicted"/>
<dbReference type="SUPFAM" id="SSF51735">
    <property type="entry name" value="NAD(P)-binding Rossmann-fold domains"/>
    <property type="match status" value="1"/>
</dbReference>
<dbReference type="RefSeq" id="WP_117893325.1">
    <property type="nucleotide sequence ID" value="NZ_CABJCV010000002.1"/>
</dbReference>
<dbReference type="PANTHER" id="PTHR43377:SF1">
    <property type="entry name" value="BILIVERDIN REDUCTASE A"/>
    <property type="match status" value="1"/>
</dbReference>
<organism evidence="2 3">
    <name type="scientific">Holdemania filiformis</name>
    <dbReference type="NCBI Taxonomy" id="61171"/>
    <lineage>
        <taxon>Bacteria</taxon>
        <taxon>Bacillati</taxon>
        <taxon>Bacillota</taxon>
        <taxon>Erysipelotrichia</taxon>
        <taxon>Erysipelotrichales</taxon>
        <taxon>Erysipelotrichaceae</taxon>
        <taxon>Holdemania</taxon>
    </lineage>
</organism>
<gene>
    <name evidence="2" type="ORF">DWY25_02665</name>
</gene>
<dbReference type="InterPro" id="IPR051450">
    <property type="entry name" value="Gfo/Idh/MocA_Oxidoreductases"/>
</dbReference>
<evidence type="ECO:0000259" key="1">
    <source>
        <dbReference type="Pfam" id="PF01408"/>
    </source>
</evidence>
<dbReference type="AlphaFoldDB" id="A0A412G5P2"/>
<dbReference type="InterPro" id="IPR000683">
    <property type="entry name" value="Gfo/Idh/MocA-like_OxRdtase_N"/>
</dbReference>
<dbReference type="GeneID" id="83014311"/>
<dbReference type="PANTHER" id="PTHR43377">
    <property type="entry name" value="BILIVERDIN REDUCTASE A"/>
    <property type="match status" value="1"/>
</dbReference>
<comment type="caution">
    <text evidence="2">The sequence shown here is derived from an EMBL/GenBank/DDBJ whole genome shotgun (WGS) entry which is preliminary data.</text>
</comment>
<dbReference type="Gene3D" id="3.40.50.720">
    <property type="entry name" value="NAD(P)-binding Rossmann-like Domain"/>
    <property type="match status" value="1"/>
</dbReference>
<evidence type="ECO:0000313" key="3">
    <source>
        <dbReference type="Proteomes" id="UP000284178"/>
    </source>
</evidence>
<accession>A0A412G5P2</accession>
<dbReference type="EMBL" id="QRUP01000002">
    <property type="protein sequence ID" value="RGR76274.1"/>
    <property type="molecule type" value="Genomic_DNA"/>
</dbReference>
<sequence>MEVLVIGLGSMGKRRIRLLKGFQQVTNIVGVDGREDRRNETTEKLNCNVCESIGEALKKHPKIICAFVCTSPLSHNTIIRECLQNWLHTFKEINLVQDGYSDNIKLAKSE</sequence>
<reference evidence="2 3" key="1">
    <citation type="submission" date="2018-08" db="EMBL/GenBank/DDBJ databases">
        <title>A genome reference for cultivated species of the human gut microbiota.</title>
        <authorList>
            <person name="Zou Y."/>
            <person name="Xue W."/>
            <person name="Luo G."/>
        </authorList>
    </citation>
    <scope>NUCLEOTIDE SEQUENCE [LARGE SCALE GENOMIC DNA]</scope>
    <source>
        <strain evidence="2 3">AF24-29</strain>
    </source>
</reference>
<feature type="domain" description="Gfo/Idh/MocA-like oxidoreductase N-terminal" evidence="1">
    <location>
        <begin position="2"/>
        <end position="92"/>
    </location>
</feature>
<protein>
    <recommendedName>
        <fullName evidence="1">Gfo/Idh/MocA-like oxidoreductase N-terminal domain-containing protein</fullName>
    </recommendedName>
</protein>
<keyword evidence="3" id="KW-1185">Reference proteome</keyword>